<protein>
    <submittedName>
        <fullName evidence="3">Anaerobic benzoate catabolism transcriptional regulator</fullName>
    </submittedName>
</protein>
<dbReference type="GO" id="GO:0003700">
    <property type="term" value="F:DNA-binding transcription factor activity"/>
    <property type="evidence" value="ECO:0007669"/>
    <property type="project" value="TreeGrafter"/>
</dbReference>
<dbReference type="InterPro" id="IPR050807">
    <property type="entry name" value="TransReg_Diox_bact_type"/>
</dbReference>
<dbReference type="PROSITE" id="PS50943">
    <property type="entry name" value="HTH_CROC1"/>
    <property type="match status" value="1"/>
</dbReference>
<sequence length="109" mass="12160">MKINEKIRTLRIRSRLTQNQTADFLDVTPSFIAQVENGTAALTADMVNRLSALYCVPLEDLISDNEECLQNADDLSGYSVDNLKAIADVSRIALNANFMTRRLKANKVL</sequence>
<reference evidence="3 4" key="1">
    <citation type="submission" date="2015-09" db="EMBL/GenBank/DDBJ databases">
        <authorList>
            <consortium name="Pathogen Informatics"/>
        </authorList>
    </citation>
    <scope>NUCLEOTIDE SEQUENCE [LARGE SCALE GENOMIC DNA]</scope>
    <source>
        <strain evidence="3 4">2789STDY5834928</strain>
    </source>
</reference>
<dbReference type="GO" id="GO:0005829">
    <property type="term" value="C:cytosol"/>
    <property type="evidence" value="ECO:0007669"/>
    <property type="project" value="TreeGrafter"/>
</dbReference>
<gene>
    <name evidence="3" type="ORF">ERS852540_00252</name>
</gene>
<dbReference type="GO" id="GO:0003677">
    <property type="term" value="F:DNA binding"/>
    <property type="evidence" value="ECO:0007669"/>
    <property type="project" value="UniProtKB-KW"/>
</dbReference>
<dbReference type="OrthoDB" id="1651614at2"/>
<evidence type="ECO:0000256" key="1">
    <source>
        <dbReference type="ARBA" id="ARBA00023125"/>
    </source>
</evidence>
<evidence type="ECO:0000313" key="4">
    <source>
        <dbReference type="Proteomes" id="UP000095662"/>
    </source>
</evidence>
<name>A0A174ZAV1_9FIRM</name>
<dbReference type="Proteomes" id="UP000095662">
    <property type="component" value="Unassembled WGS sequence"/>
</dbReference>
<keyword evidence="1" id="KW-0238">DNA-binding</keyword>
<dbReference type="CDD" id="cd00093">
    <property type="entry name" value="HTH_XRE"/>
    <property type="match status" value="1"/>
</dbReference>
<organism evidence="3 4">
    <name type="scientific">[Eubacterium] siraeum</name>
    <dbReference type="NCBI Taxonomy" id="39492"/>
    <lineage>
        <taxon>Bacteria</taxon>
        <taxon>Bacillati</taxon>
        <taxon>Bacillota</taxon>
        <taxon>Clostridia</taxon>
        <taxon>Eubacteriales</taxon>
        <taxon>Oscillospiraceae</taxon>
        <taxon>Oscillospiraceae incertae sedis</taxon>
    </lineage>
</organism>
<dbReference type="InterPro" id="IPR010982">
    <property type="entry name" value="Lambda_DNA-bd_dom_sf"/>
</dbReference>
<dbReference type="PANTHER" id="PTHR46797:SF1">
    <property type="entry name" value="METHYLPHOSPHONATE SYNTHASE"/>
    <property type="match status" value="1"/>
</dbReference>
<feature type="domain" description="HTH cro/C1-type" evidence="2">
    <location>
        <begin position="7"/>
        <end position="61"/>
    </location>
</feature>
<accession>A0A174ZAV1</accession>
<dbReference type="Pfam" id="PF13560">
    <property type="entry name" value="HTH_31"/>
    <property type="match status" value="1"/>
</dbReference>
<dbReference type="STRING" id="39492.ERS852540_00252"/>
<dbReference type="EMBL" id="CZBY01000001">
    <property type="protein sequence ID" value="CUQ81316.1"/>
    <property type="molecule type" value="Genomic_DNA"/>
</dbReference>
<proteinExistence type="predicted"/>
<dbReference type="InterPro" id="IPR001387">
    <property type="entry name" value="Cro/C1-type_HTH"/>
</dbReference>
<evidence type="ECO:0000259" key="2">
    <source>
        <dbReference type="PROSITE" id="PS50943"/>
    </source>
</evidence>
<evidence type="ECO:0000313" key="3">
    <source>
        <dbReference type="EMBL" id="CUQ81316.1"/>
    </source>
</evidence>
<dbReference type="AlphaFoldDB" id="A0A174ZAV1"/>
<dbReference type="SUPFAM" id="SSF47413">
    <property type="entry name" value="lambda repressor-like DNA-binding domains"/>
    <property type="match status" value="1"/>
</dbReference>
<dbReference type="SMART" id="SM00530">
    <property type="entry name" value="HTH_XRE"/>
    <property type="match status" value="1"/>
</dbReference>
<dbReference type="PANTHER" id="PTHR46797">
    <property type="entry name" value="HTH-TYPE TRANSCRIPTIONAL REGULATOR"/>
    <property type="match status" value="1"/>
</dbReference>
<dbReference type="Gene3D" id="1.10.260.40">
    <property type="entry name" value="lambda repressor-like DNA-binding domains"/>
    <property type="match status" value="1"/>
</dbReference>